<comment type="caution">
    <text evidence="1">The sequence shown here is derived from an EMBL/GenBank/DDBJ whole genome shotgun (WGS) entry which is preliminary data.</text>
</comment>
<dbReference type="InterPro" id="IPR006498">
    <property type="entry name" value="Tail_tube"/>
</dbReference>
<accession>A0ABQ3GNN7</accession>
<dbReference type="Pfam" id="PF04985">
    <property type="entry name" value="Phage_tube"/>
    <property type="match status" value="1"/>
</dbReference>
<proteinExistence type="predicted"/>
<dbReference type="NCBIfam" id="TIGR01611">
    <property type="entry name" value="tail_tube"/>
    <property type="match status" value="1"/>
</dbReference>
<dbReference type="RefSeq" id="WP_189580268.1">
    <property type="nucleotide sequence ID" value="NZ_BMZR01000001.1"/>
</dbReference>
<sequence>MAKQMPAVLKNFNVRVDGDSYAGTAKTINLPEIVKKTEDFRAAGMIGDIKLDMGFEAMEATVTYTGVDSRHIAQLAYCGVSALPIRYIGAYERQDTCTHVVRDVYMRGSVTNLPLGELELGSINEHELTYSVTYLKIVDDGVTLLEVDFVNGIFIVGDKDMTSEINAQLGL</sequence>
<evidence type="ECO:0000313" key="1">
    <source>
        <dbReference type="EMBL" id="GHD25609.1"/>
    </source>
</evidence>
<gene>
    <name evidence="1" type="ORF">GCM10016272_01640</name>
</gene>
<name>A0ABQ3GNN7_9GAMM</name>
<dbReference type="Proteomes" id="UP000610203">
    <property type="component" value="Unassembled WGS sequence"/>
</dbReference>
<evidence type="ECO:0000313" key="2">
    <source>
        <dbReference type="Proteomes" id="UP000610203"/>
    </source>
</evidence>
<protein>
    <recommendedName>
        <fullName evidence="3">Phage major tail tube protein</fullName>
    </recommendedName>
</protein>
<evidence type="ECO:0008006" key="3">
    <source>
        <dbReference type="Google" id="ProtNLM"/>
    </source>
</evidence>
<organism evidence="1 2">
    <name type="scientific">Psychrobacter glaciei</name>
    <dbReference type="NCBI Taxonomy" id="619771"/>
    <lineage>
        <taxon>Bacteria</taxon>
        <taxon>Pseudomonadati</taxon>
        <taxon>Pseudomonadota</taxon>
        <taxon>Gammaproteobacteria</taxon>
        <taxon>Moraxellales</taxon>
        <taxon>Moraxellaceae</taxon>
        <taxon>Psychrobacter</taxon>
    </lineage>
</organism>
<reference evidence="2" key="1">
    <citation type="journal article" date="2019" name="Int. J. Syst. Evol. Microbiol.">
        <title>The Global Catalogue of Microorganisms (GCM) 10K type strain sequencing project: providing services to taxonomists for standard genome sequencing and annotation.</title>
        <authorList>
            <consortium name="The Broad Institute Genomics Platform"/>
            <consortium name="The Broad Institute Genome Sequencing Center for Infectious Disease"/>
            <person name="Wu L."/>
            <person name="Ma J."/>
        </authorList>
    </citation>
    <scope>NUCLEOTIDE SEQUENCE [LARGE SCALE GENOMIC DNA]</scope>
    <source>
        <strain evidence="2">KCTC 42280</strain>
    </source>
</reference>
<dbReference type="EMBL" id="BMZR01000001">
    <property type="protein sequence ID" value="GHD25609.1"/>
    <property type="molecule type" value="Genomic_DNA"/>
</dbReference>
<keyword evidence="2" id="KW-1185">Reference proteome</keyword>